<dbReference type="Proteomes" id="UP001189429">
    <property type="component" value="Unassembled WGS sequence"/>
</dbReference>
<feature type="chain" id="PRO_5045903161" evidence="1">
    <location>
        <begin position="33"/>
        <end position="177"/>
    </location>
</feature>
<sequence length="177" mass="17937">TGSLPMRPAGVGLHLFCHIGALGLARWWWTSPAVPTPPVVVSERPAHSLAGASRSELGTVVPLADCLAAALEGHGAALVCPCACTPGLACKAGEASWSFPLGVGAVAFPLLEALKATVRLATSAARSLLPGRRPLATLGEAPTVDAETSAELERFAAEQARASTARSHSSMLGNVAA</sequence>
<organism evidence="2 3">
    <name type="scientific">Prorocentrum cordatum</name>
    <dbReference type="NCBI Taxonomy" id="2364126"/>
    <lineage>
        <taxon>Eukaryota</taxon>
        <taxon>Sar</taxon>
        <taxon>Alveolata</taxon>
        <taxon>Dinophyceae</taxon>
        <taxon>Prorocentrales</taxon>
        <taxon>Prorocentraceae</taxon>
        <taxon>Prorocentrum</taxon>
    </lineage>
</organism>
<keyword evidence="3" id="KW-1185">Reference proteome</keyword>
<evidence type="ECO:0000256" key="1">
    <source>
        <dbReference type="SAM" id="SignalP"/>
    </source>
</evidence>
<protein>
    <submittedName>
        <fullName evidence="2">Uncharacterized protein</fullName>
    </submittedName>
</protein>
<feature type="signal peptide" evidence="1">
    <location>
        <begin position="1"/>
        <end position="32"/>
    </location>
</feature>
<keyword evidence="1" id="KW-0732">Signal</keyword>
<evidence type="ECO:0000313" key="2">
    <source>
        <dbReference type="EMBL" id="CAK0791998.1"/>
    </source>
</evidence>
<gene>
    <name evidence="2" type="ORF">PCOR1329_LOCUS2736</name>
</gene>
<feature type="non-terminal residue" evidence="2">
    <location>
        <position position="1"/>
    </location>
</feature>
<comment type="caution">
    <text evidence="2">The sequence shown here is derived from an EMBL/GenBank/DDBJ whole genome shotgun (WGS) entry which is preliminary data.</text>
</comment>
<dbReference type="EMBL" id="CAUYUJ010000692">
    <property type="protein sequence ID" value="CAK0791998.1"/>
    <property type="molecule type" value="Genomic_DNA"/>
</dbReference>
<evidence type="ECO:0000313" key="3">
    <source>
        <dbReference type="Proteomes" id="UP001189429"/>
    </source>
</evidence>
<accession>A0ABN9PGF2</accession>
<reference evidence="2" key="1">
    <citation type="submission" date="2023-10" db="EMBL/GenBank/DDBJ databases">
        <authorList>
            <person name="Chen Y."/>
            <person name="Shah S."/>
            <person name="Dougan E. K."/>
            <person name="Thang M."/>
            <person name="Chan C."/>
        </authorList>
    </citation>
    <scope>NUCLEOTIDE SEQUENCE [LARGE SCALE GENOMIC DNA]</scope>
</reference>
<proteinExistence type="predicted"/>
<name>A0ABN9PGF2_9DINO</name>